<gene>
    <name evidence="2" type="ORF">yc1106_08568</name>
</gene>
<accession>A0A9Q9DWW0</accession>
<feature type="signal peptide" evidence="1">
    <location>
        <begin position="1"/>
        <end position="16"/>
    </location>
</feature>
<dbReference type="OrthoDB" id="3636801at2759"/>
<keyword evidence="1" id="KW-0732">Signal</keyword>
<reference evidence="2" key="1">
    <citation type="submission" date="2021-12" db="EMBL/GenBank/DDBJ databases">
        <title>Curvularia clavata genome.</title>
        <authorList>
            <person name="Cao Y."/>
        </authorList>
    </citation>
    <scope>NUCLEOTIDE SEQUENCE</scope>
    <source>
        <strain evidence="2">Yc1106</strain>
    </source>
</reference>
<organism evidence="2 3">
    <name type="scientific">Curvularia clavata</name>
    <dbReference type="NCBI Taxonomy" id="95742"/>
    <lineage>
        <taxon>Eukaryota</taxon>
        <taxon>Fungi</taxon>
        <taxon>Dikarya</taxon>
        <taxon>Ascomycota</taxon>
        <taxon>Pezizomycotina</taxon>
        <taxon>Dothideomycetes</taxon>
        <taxon>Pleosporomycetidae</taxon>
        <taxon>Pleosporales</taxon>
        <taxon>Pleosporineae</taxon>
        <taxon>Pleosporaceae</taxon>
        <taxon>Curvularia</taxon>
    </lineage>
</organism>
<dbReference type="EMBL" id="CP089279">
    <property type="protein sequence ID" value="USP81294.1"/>
    <property type="molecule type" value="Genomic_DNA"/>
</dbReference>
<proteinExistence type="predicted"/>
<evidence type="ECO:0000313" key="3">
    <source>
        <dbReference type="Proteomes" id="UP001056012"/>
    </source>
</evidence>
<protein>
    <submittedName>
        <fullName evidence="2">Uncharacterized protein</fullName>
    </submittedName>
</protein>
<dbReference type="VEuPathDB" id="FungiDB:yc1106_08568"/>
<evidence type="ECO:0000313" key="2">
    <source>
        <dbReference type="EMBL" id="USP81294.1"/>
    </source>
</evidence>
<sequence>MRFFIWLFGLVPLINATLYIPTTWQDVLYPRDFIWPAKVPQVILDTDHPWLSTNKKWLYRYPNVRSAICNKDSDLWTNPTTPDRALPSDLLERISIDNNKYGVQRYGWKNAVDRLKELKDCPAALESAIDFYIDIFVYDTKHHKHKEDTLPPKELPHLFADVLYKMPRLETLRWGIRPESTDSFNAAFLKANVTLPKLKNLVAGGYSEWLIPRCPNLERLTMGDYFDDPDPQWKEGDDPALRRGRSRLAFLNSTRGLPLQSIQMSSGSWDTTWMQCFEVLLQVQPSISTIEMDNDLYRGAEWSDDPGKLKEHLEYLSRFSNLTSLRLPRVPGLGLGFDGGAWCGNAYEGVDGRAYGRSVMQERAEVEERAGEIVLEVLPRLEQLRIGSSQPNITVNKEGKKELVWPWTGRMREYTYEGFPEIEFDSMNDR</sequence>
<evidence type="ECO:0000256" key="1">
    <source>
        <dbReference type="SAM" id="SignalP"/>
    </source>
</evidence>
<keyword evidence="3" id="KW-1185">Reference proteome</keyword>
<dbReference type="AlphaFoldDB" id="A0A9Q9DWW0"/>
<name>A0A9Q9DWW0_CURCL</name>
<dbReference type="Proteomes" id="UP001056012">
    <property type="component" value="Chromosome 6"/>
</dbReference>
<feature type="chain" id="PRO_5040146674" evidence="1">
    <location>
        <begin position="17"/>
        <end position="430"/>
    </location>
</feature>